<sequence length="377" mass="42101">MRICYLSNSMIPSRTANSVHVMKMCQAYAQLGHDVTLVVPDRPQRCESGVADFHAFYDVQPVFDISHVRPRRPGKLWYAGGMTRHALAVARPEFIHTRNEWVGWGAGYLARRPFVLELHESPTHSYVKTKAVRHAVRGKYSRGVIAITHALAKHFSEAIASDVNVMVEPDAVDQAWLDRAFDQTAIRNDLGLGQETRTVITYVGSLHAGRGIELIIRLAERLSNCCFLIVGGNDDQIERLRGQTNGLNNLRLLGFAPQKRVPEYLAAADILLMPYQDGVKSSSGKDTSAYLSPMKMFEYMSAGRPIVSSTLPVLEEILEHETNALCIAADCVDSWQSSIQKLIAEPGYAQALGNRARLDVQRYTWQERAKRILGQAI</sequence>
<protein>
    <submittedName>
        <fullName evidence="2">Teichuronic acid biosynthesis glycosyltransferase TuaH</fullName>
        <ecNumber evidence="2">2.4.-.-</ecNumber>
    </submittedName>
</protein>
<evidence type="ECO:0000259" key="1">
    <source>
        <dbReference type="Pfam" id="PF13439"/>
    </source>
</evidence>
<accession>A0A518HN72</accession>
<dbReference type="Pfam" id="PF13692">
    <property type="entry name" value="Glyco_trans_1_4"/>
    <property type="match status" value="1"/>
</dbReference>
<dbReference type="KEGG" id="snep:Enr13x_21490"/>
<keyword evidence="2" id="KW-0328">Glycosyltransferase</keyword>
<dbReference type="Gene3D" id="3.40.50.2000">
    <property type="entry name" value="Glycogen Phosphorylase B"/>
    <property type="match status" value="2"/>
</dbReference>
<dbReference type="RefSeq" id="WP_145385960.1">
    <property type="nucleotide sequence ID" value="NZ_CP037423.1"/>
</dbReference>
<dbReference type="SUPFAM" id="SSF53756">
    <property type="entry name" value="UDP-Glycosyltransferase/glycogen phosphorylase"/>
    <property type="match status" value="1"/>
</dbReference>
<proteinExistence type="predicted"/>
<dbReference type="GO" id="GO:0016757">
    <property type="term" value="F:glycosyltransferase activity"/>
    <property type="evidence" value="ECO:0007669"/>
    <property type="project" value="UniProtKB-KW"/>
</dbReference>
<dbReference type="PANTHER" id="PTHR12526">
    <property type="entry name" value="GLYCOSYLTRANSFERASE"/>
    <property type="match status" value="1"/>
</dbReference>
<dbReference type="OrthoDB" id="9811902at2"/>
<organism evidence="2 3">
    <name type="scientific">Stieleria neptunia</name>
    <dbReference type="NCBI Taxonomy" id="2527979"/>
    <lineage>
        <taxon>Bacteria</taxon>
        <taxon>Pseudomonadati</taxon>
        <taxon>Planctomycetota</taxon>
        <taxon>Planctomycetia</taxon>
        <taxon>Pirellulales</taxon>
        <taxon>Pirellulaceae</taxon>
        <taxon>Stieleria</taxon>
    </lineage>
</organism>
<feature type="domain" description="Glycosyltransferase subfamily 4-like N-terminal" evidence="1">
    <location>
        <begin position="19"/>
        <end position="157"/>
    </location>
</feature>
<dbReference type="PANTHER" id="PTHR12526:SF600">
    <property type="entry name" value="GLYCOSYL TRANSFERASE GROUP 1"/>
    <property type="match status" value="1"/>
</dbReference>
<evidence type="ECO:0000313" key="2">
    <source>
        <dbReference type="EMBL" id="QDV42304.1"/>
    </source>
</evidence>
<dbReference type="AlphaFoldDB" id="A0A518HN72"/>
<dbReference type="Proteomes" id="UP000319004">
    <property type="component" value="Chromosome"/>
</dbReference>
<dbReference type="EC" id="2.4.-.-" evidence="2"/>
<dbReference type="InterPro" id="IPR028098">
    <property type="entry name" value="Glyco_trans_4-like_N"/>
</dbReference>
<dbReference type="EMBL" id="CP037423">
    <property type="protein sequence ID" value="QDV42304.1"/>
    <property type="molecule type" value="Genomic_DNA"/>
</dbReference>
<dbReference type="CDD" id="cd03801">
    <property type="entry name" value="GT4_PimA-like"/>
    <property type="match status" value="1"/>
</dbReference>
<keyword evidence="3" id="KW-1185">Reference proteome</keyword>
<keyword evidence="2" id="KW-0808">Transferase</keyword>
<gene>
    <name evidence="2" type="primary">tuaH_1</name>
    <name evidence="2" type="ORF">Enr13x_21490</name>
</gene>
<name>A0A518HN72_9BACT</name>
<dbReference type="Pfam" id="PF13439">
    <property type="entry name" value="Glyco_transf_4"/>
    <property type="match status" value="1"/>
</dbReference>
<reference evidence="2 3" key="1">
    <citation type="submission" date="2019-03" db="EMBL/GenBank/DDBJ databases">
        <title>Deep-cultivation of Planctomycetes and their phenomic and genomic characterization uncovers novel biology.</title>
        <authorList>
            <person name="Wiegand S."/>
            <person name="Jogler M."/>
            <person name="Boedeker C."/>
            <person name="Pinto D."/>
            <person name="Vollmers J."/>
            <person name="Rivas-Marin E."/>
            <person name="Kohn T."/>
            <person name="Peeters S.H."/>
            <person name="Heuer A."/>
            <person name="Rast P."/>
            <person name="Oberbeckmann S."/>
            <person name="Bunk B."/>
            <person name="Jeske O."/>
            <person name="Meyerdierks A."/>
            <person name="Storesund J.E."/>
            <person name="Kallscheuer N."/>
            <person name="Luecker S."/>
            <person name="Lage O.M."/>
            <person name="Pohl T."/>
            <person name="Merkel B.J."/>
            <person name="Hornburger P."/>
            <person name="Mueller R.-W."/>
            <person name="Bruemmer F."/>
            <person name="Labrenz M."/>
            <person name="Spormann A.M."/>
            <person name="Op den Camp H."/>
            <person name="Overmann J."/>
            <person name="Amann R."/>
            <person name="Jetten M.S.M."/>
            <person name="Mascher T."/>
            <person name="Medema M.H."/>
            <person name="Devos D.P."/>
            <person name="Kaster A.-K."/>
            <person name="Ovreas L."/>
            <person name="Rohde M."/>
            <person name="Galperin M.Y."/>
            <person name="Jogler C."/>
        </authorList>
    </citation>
    <scope>NUCLEOTIDE SEQUENCE [LARGE SCALE GENOMIC DNA]</scope>
    <source>
        <strain evidence="2 3">Enr13</strain>
    </source>
</reference>
<evidence type="ECO:0000313" key="3">
    <source>
        <dbReference type="Proteomes" id="UP000319004"/>
    </source>
</evidence>